<accession>A0ABS8T6P5</accession>
<name>A0ABS8T6P5_DATST</name>
<organism evidence="2 3">
    <name type="scientific">Datura stramonium</name>
    <name type="common">Jimsonweed</name>
    <name type="synonym">Common thornapple</name>
    <dbReference type="NCBI Taxonomy" id="4076"/>
    <lineage>
        <taxon>Eukaryota</taxon>
        <taxon>Viridiplantae</taxon>
        <taxon>Streptophyta</taxon>
        <taxon>Embryophyta</taxon>
        <taxon>Tracheophyta</taxon>
        <taxon>Spermatophyta</taxon>
        <taxon>Magnoliopsida</taxon>
        <taxon>eudicotyledons</taxon>
        <taxon>Gunneridae</taxon>
        <taxon>Pentapetalae</taxon>
        <taxon>asterids</taxon>
        <taxon>lamiids</taxon>
        <taxon>Solanales</taxon>
        <taxon>Solanaceae</taxon>
        <taxon>Solanoideae</taxon>
        <taxon>Datureae</taxon>
        <taxon>Datura</taxon>
    </lineage>
</organism>
<gene>
    <name evidence="2" type="ORF">HAX54_003637</name>
</gene>
<sequence length="102" mass="11316">MASKGKEVVVADPSVRRDRKGKMGASSSASKAGAQGDLEQKRCNVTLVREFYENWDTSFEERTKLNIRGQVVRFTAKMYNAFLETPASRPFGVFHLAGEASI</sequence>
<feature type="region of interest" description="Disordered" evidence="1">
    <location>
        <begin position="1"/>
        <end position="37"/>
    </location>
</feature>
<evidence type="ECO:0000313" key="3">
    <source>
        <dbReference type="Proteomes" id="UP000823775"/>
    </source>
</evidence>
<dbReference type="Proteomes" id="UP000823775">
    <property type="component" value="Unassembled WGS sequence"/>
</dbReference>
<evidence type="ECO:0000313" key="2">
    <source>
        <dbReference type="EMBL" id="MCD7466695.1"/>
    </source>
</evidence>
<feature type="compositionally biased region" description="Low complexity" evidence="1">
    <location>
        <begin position="23"/>
        <end position="36"/>
    </location>
</feature>
<dbReference type="EMBL" id="JACEIK010001166">
    <property type="protein sequence ID" value="MCD7466695.1"/>
    <property type="molecule type" value="Genomic_DNA"/>
</dbReference>
<evidence type="ECO:0000256" key="1">
    <source>
        <dbReference type="SAM" id="MobiDB-lite"/>
    </source>
</evidence>
<proteinExistence type="predicted"/>
<reference evidence="2 3" key="1">
    <citation type="journal article" date="2021" name="BMC Genomics">
        <title>Datura genome reveals duplications of psychoactive alkaloid biosynthetic genes and high mutation rate following tissue culture.</title>
        <authorList>
            <person name="Rajewski A."/>
            <person name="Carter-House D."/>
            <person name="Stajich J."/>
            <person name="Litt A."/>
        </authorList>
    </citation>
    <scope>NUCLEOTIDE SEQUENCE [LARGE SCALE GENOMIC DNA]</scope>
    <source>
        <strain evidence="2">AR-01</strain>
    </source>
</reference>
<comment type="caution">
    <text evidence="2">The sequence shown here is derived from an EMBL/GenBank/DDBJ whole genome shotgun (WGS) entry which is preliminary data.</text>
</comment>
<keyword evidence="3" id="KW-1185">Reference proteome</keyword>
<protein>
    <submittedName>
        <fullName evidence="2">Uncharacterized protein</fullName>
    </submittedName>
</protein>